<feature type="compositionally biased region" description="Basic and acidic residues" evidence="1">
    <location>
        <begin position="16"/>
        <end position="35"/>
    </location>
</feature>
<evidence type="ECO:0008006" key="5">
    <source>
        <dbReference type="Google" id="ProtNLM"/>
    </source>
</evidence>
<feature type="compositionally biased region" description="Low complexity" evidence="1">
    <location>
        <begin position="1"/>
        <end position="15"/>
    </location>
</feature>
<organism evidence="3 4">
    <name type="scientific">Sphaerisporangium corydalis</name>
    <dbReference type="NCBI Taxonomy" id="1441875"/>
    <lineage>
        <taxon>Bacteria</taxon>
        <taxon>Bacillati</taxon>
        <taxon>Actinomycetota</taxon>
        <taxon>Actinomycetes</taxon>
        <taxon>Streptosporangiales</taxon>
        <taxon>Streptosporangiaceae</taxon>
        <taxon>Sphaerisporangium</taxon>
    </lineage>
</organism>
<keyword evidence="2" id="KW-1133">Transmembrane helix</keyword>
<keyword evidence="2" id="KW-0812">Transmembrane</keyword>
<dbReference type="EMBL" id="JBHSFN010000005">
    <property type="protein sequence ID" value="MFC4586422.1"/>
    <property type="molecule type" value="Genomic_DNA"/>
</dbReference>
<evidence type="ECO:0000313" key="4">
    <source>
        <dbReference type="Proteomes" id="UP001595891"/>
    </source>
</evidence>
<feature type="transmembrane region" description="Helical" evidence="2">
    <location>
        <begin position="171"/>
        <end position="192"/>
    </location>
</feature>
<feature type="compositionally biased region" description="Low complexity" evidence="1">
    <location>
        <begin position="87"/>
        <end position="121"/>
    </location>
</feature>
<reference evidence="4" key="1">
    <citation type="journal article" date="2019" name="Int. J. Syst. Evol. Microbiol.">
        <title>The Global Catalogue of Microorganisms (GCM) 10K type strain sequencing project: providing services to taxonomists for standard genome sequencing and annotation.</title>
        <authorList>
            <consortium name="The Broad Institute Genomics Platform"/>
            <consortium name="The Broad Institute Genome Sequencing Center for Infectious Disease"/>
            <person name="Wu L."/>
            <person name="Ma J."/>
        </authorList>
    </citation>
    <scope>NUCLEOTIDE SEQUENCE [LARGE SCALE GENOMIC DNA]</scope>
    <source>
        <strain evidence="4">CCUG 49560</strain>
    </source>
</reference>
<sequence>MSPEQALAMAQAAKAARAEAAKKQDTPGGQDDEHTSSAATAVDPDWFPAEGWATNGSADVEDGDTTANYRRPTGPFLRPDRPVAGPSRASVGSDAAARAAGPAGSLRSSRSPTSTPHTSGTNGFARPARSTDSEADSAGLDAAPSAPAREGGRPRWLSSAVLRVGDIPIRAVYGIGATIVTAIIVILIFVLFGGDKPGDAVQVNPAQGGGPAASSVKPTPTPTPIVVPPVPDAKVMTVFPGANSPILSYVVDRTTGISYSQYGAPWAKTTRAPFSFAQKAGPARQQALIGSAPVPVAVAKTPTTSAQFRTLAAKAAKWTLRYQPAGAKFTWTVSQAARYNLGWLVGYKVTYVQGGKKHTSQAYVMVISTAKKKPGMLFANIPDTHKTLYRDLNMLFWTARSI</sequence>
<evidence type="ECO:0000256" key="1">
    <source>
        <dbReference type="SAM" id="MobiDB-lite"/>
    </source>
</evidence>
<evidence type="ECO:0000256" key="2">
    <source>
        <dbReference type="SAM" id="Phobius"/>
    </source>
</evidence>
<dbReference type="Proteomes" id="UP001595891">
    <property type="component" value="Unassembled WGS sequence"/>
</dbReference>
<keyword evidence="4" id="KW-1185">Reference proteome</keyword>
<keyword evidence="2" id="KW-0472">Membrane</keyword>
<name>A0ABV9EAG6_9ACTN</name>
<protein>
    <recommendedName>
        <fullName evidence="5">Serine/threonine protein kinase</fullName>
    </recommendedName>
</protein>
<dbReference type="RefSeq" id="WP_262848877.1">
    <property type="nucleotide sequence ID" value="NZ_JANZYP010000078.1"/>
</dbReference>
<evidence type="ECO:0000313" key="3">
    <source>
        <dbReference type="EMBL" id="MFC4586422.1"/>
    </source>
</evidence>
<feature type="region of interest" description="Disordered" evidence="1">
    <location>
        <begin position="1"/>
        <end position="153"/>
    </location>
</feature>
<accession>A0ABV9EAG6</accession>
<proteinExistence type="predicted"/>
<comment type="caution">
    <text evidence="3">The sequence shown here is derived from an EMBL/GenBank/DDBJ whole genome shotgun (WGS) entry which is preliminary data.</text>
</comment>
<gene>
    <name evidence="3" type="ORF">ACFO8L_10080</name>
</gene>